<evidence type="ECO:0000313" key="14">
    <source>
        <dbReference type="EMBL" id="NKZ18822.1"/>
    </source>
</evidence>
<dbReference type="InterPro" id="IPR015422">
    <property type="entry name" value="PyrdxlP-dep_Trfase_small"/>
</dbReference>
<feature type="binding site" evidence="11">
    <location>
        <begin position="349"/>
        <end position="351"/>
    </location>
    <ligand>
        <name>(6S)-5,6,7,8-tetrahydrofolate</name>
        <dbReference type="ChEBI" id="CHEBI:57453"/>
    </ligand>
</feature>
<evidence type="ECO:0000256" key="7">
    <source>
        <dbReference type="ARBA" id="ARBA00022605"/>
    </source>
</evidence>
<comment type="cofactor">
    <cofactor evidence="1 11 12">
        <name>pyridoxal 5'-phosphate</name>
        <dbReference type="ChEBI" id="CHEBI:597326"/>
    </cofactor>
</comment>
<accession>A0A846ZHS0</accession>
<dbReference type="AlphaFoldDB" id="A0A846ZHS0"/>
<dbReference type="Proteomes" id="UP000590460">
    <property type="component" value="Unassembled WGS sequence"/>
</dbReference>
<evidence type="ECO:0000256" key="9">
    <source>
        <dbReference type="ARBA" id="ARBA00022898"/>
    </source>
</evidence>
<dbReference type="InterPro" id="IPR049943">
    <property type="entry name" value="Ser_HO-MeTrfase-like"/>
</dbReference>
<dbReference type="Gene3D" id="3.90.1150.10">
    <property type="entry name" value="Aspartate Aminotransferase, domain 1"/>
    <property type="match status" value="1"/>
</dbReference>
<evidence type="ECO:0000256" key="11">
    <source>
        <dbReference type="HAMAP-Rule" id="MF_00051"/>
    </source>
</evidence>
<feature type="modified residue" description="N6-(pyridoxal phosphate)lysine" evidence="11 12">
    <location>
        <position position="225"/>
    </location>
</feature>
<evidence type="ECO:0000256" key="3">
    <source>
        <dbReference type="ARBA" id="ARBA00006376"/>
    </source>
</evidence>
<dbReference type="PROSITE" id="PS00096">
    <property type="entry name" value="SHMT"/>
    <property type="match status" value="1"/>
</dbReference>
<dbReference type="GO" id="GO:0035999">
    <property type="term" value="P:tetrahydrofolate interconversion"/>
    <property type="evidence" value="ECO:0007669"/>
    <property type="project" value="UniProtKB-UniRule"/>
</dbReference>
<dbReference type="RefSeq" id="WP_168677251.1">
    <property type="nucleotide sequence ID" value="NZ_BPKV01000006.1"/>
</dbReference>
<keyword evidence="7 11" id="KW-0028">Amino-acid biosynthesis</keyword>
<organism evidence="14 15">
    <name type="scientific">Leuconostoc holzapfelii</name>
    <dbReference type="NCBI Taxonomy" id="434464"/>
    <lineage>
        <taxon>Bacteria</taxon>
        <taxon>Bacillati</taxon>
        <taxon>Bacillota</taxon>
        <taxon>Bacilli</taxon>
        <taxon>Lactobacillales</taxon>
        <taxon>Lactobacillaceae</taxon>
        <taxon>Leuconostoc</taxon>
    </lineage>
</organism>
<dbReference type="GO" id="GO:0004372">
    <property type="term" value="F:glycine hydroxymethyltransferase activity"/>
    <property type="evidence" value="ECO:0007669"/>
    <property type="project" value="UniProtKB-UniRule"/>
</dbReference>
<dbReference type="InterPro" id="IPR039429">
    <property type="entry name" value="SHMT-like_dom"/>
</dbReference>
<dbReference type="FunFam" id="3.40.640.10:FF:000001">
    <property type="entry name" value="Serine hydroxymethyltransferase"/>
    <property type="match status" value="1"/>
</dbReference>
<evidence type="ECO:0000256" key="5">
    <source>
        <dbReference type="ARBA" id="ARBA00022490"/>
    </source>
</evidence>
<dbReference type="InterPro" id="IPR019798">
    <property type="entry name" value="Ser_HO-MeTrfase_PLP_BS"/>
</dbReference>
<dbReference type="PANTHER" id="PTHR11680:SF35">
    <property type="entry name" value="SERINE HYDROXYMETHYLTRANSFERASE 1"/>
    <property type="match status" value="1"/>
</dbReference>
<evidence type="ECO:0000256" key="2">
    <source>
        <dbReference type="ARBA" id="ARBA00004496"/>
    </source>
</evidence>
<feature type="binding site" evidence="11">
    <location>
        <begin position="120"/>
        <end position="122"/>
    </location>
    <ligand>
        <name>(6S)-5,6,7,8-tetrahydrofolate</name>
        <dbReference type="ChEBI" id="CHEBI:57453"/>
    </ligand>
</feature>
<dbReference type="GO" id="GO:0008168">
    <property type="term" value="F:methyltransferase activity"/>
    <property type="evidence" value="ECO:0007669"/>
    <property type="project" value="UniProtKB-KW"/>
</dbReference>
<evidence type="ECO:0000259" key="13">
    <source>
        <dbReference type="Pfam" id="PF00464"/>
    </source>
</evidence>
<keyword evidence="5 11" id="KW-0963">Cytoplasm</keyword>
<evidence type="ECO:0000313" key="15">
    <source>
        <dbReference type="Proteomes" id="UP000590460"/>
    </source>
</evidence>
<dbReference type="GO" id="GO:0030170">
    <property type="term" value="F:pyridoxal phosphate binding"/>
    <property type="evidence" value="ECO:0007669"/>
    <property type="project" value="UniProtKB-UniRule"/>
</dbReference>
<dbReference type="InterPro" id="IPR015421">
    <property type="entry name" value="PyrdxlP-dep_Trfase_major"/>
</dbReference>
<keyword evidence="6 11" id="KW-0554">One-carbon metabolism</keyword>
<feature type="site" description="Plays an important role in substrate specificity" evidence="11">
    <location>
        <position position="224"/>
    </location>
</feature>
<comment type="catalytic activity">
    <reaction evidence="11">
        <text>(6R)-5,10-methylene-5,6,7,8-tetrahydrofolate + glycine + H2O = (6S)-5,6,7,8-tetrahydrofolate + L-serine</text>
        <dbReference type="Rhea" id="RHEA:15481"/>
        <dbReference type="ChEBI" id="CHEBI:15377"/>
        <dbReference type="ChEBI" id="CHEBI:15636"/>
        <dbReference type="ChEBI" id="CHEBI:33384"/>
        <dbReference type="ChEBI" id="CHEBI:57305"/>
        <dbReference type="ChEBI" id="CHEBI:57453"/>
        <dbReference type="EC" id="2.1.2.1"/>
    </reaction>
</comment>
<dbReference type="SUPFAM" id="SSF53383">
    <property type="entry name" value="PLP-dependent transferases"/>
    <property type="match status" value="1"/>
</dbReference>
<dbReference type="PANTHER" id="PTHR11680">
    <property type="entry name" value="SERINE HYDROXYMETHYLTRANSFERASE"/>
    <property type="match status" value="1"/>
</dbReference>
<dbReference type="UniPathway" id="UPA00193"/>
<protein>
    <recommendedName>
        <fullName evidence="11">Serine hydroxymethyltransferase</fullName>
        <shortName evidence="11">SHMT</shortName>
        <shortName evidence="11">Serine methylase</shortName>
        <ecNumber evidence="11">2.1.2.1</ecNumber>
    </recommendedName>
</protein>
<comment type="caution">
    <text evidence="14">The sequence shown here is derived from an EMBL/GenBank/DDBJ whole genome shotgun (WGS) entry which is preliminary data.</text>
</comment>
<dbReference type="EMBL" id="JAAXPO010000006">
    <property type="protein sequence ID" value="NKZ18822.1"/>
    <property type="molecule type" value="Genomic_DNA"/>
</dbReference>
<dbReference type="Pfam" id="PF00464">
    <property type="entry name" value="SHMT"/>
    <property type="match status" value="1"/>
</dbReference>
<dbReference type="HAMAP" id="MF_00051">
    <property type="entry name" value="SHMT"/>
    <property type="match status" value="1"/>
</dbReference>
<dbReference type="NCBIfam" id="NF000586">
    <property type="entry name" value="PRK00011.1"/>
    <property type="match status" value="1"/>
</dbReference>
<evidence type="ECO:0000256" key="10">
    <source>
        <dbReference type="ARBA" id="ARBA00054606"/>
    </source>
</evidence>
<comment type="pathway">
    <text evidence="11">Amino-acid biosynthesis; glycine biosynthesis; glycine from L-serine: step 1/1.</text>
</comment>
<dbReference type="UniPathway" id="UPA00288">
    <property type="reaction ID" value="UER01023"/>
</dbReference>
<dbReference type="Gene3D" id="3.40.640.10">
    <property type="entry name" value="Type I PLP-dependent aspartate aminotransferase-like (Major domain)"/>
    <property type="match status" value="1"/>
</dbReference>
<dbReference type="InterPro" id="IPR015424">
    <property type="entry name" value="PyrdxlP-dep_Trfase"/>
</dbReference>
<comment type="pathway">
    <text evidence="11">One-carbon metabolism; tetrahydrofolate interconversion.</text>
</comment>
<keyword evidence="14" id="KW-0489">Methyltransferase</keyword>
<evidence type="ECO:0000256" key="8">
    <source>
        <dbReference type="ARBA" id="ARBA00022679"/>
    </source>
</evidence>
<evidence type="ECO:0000256" key="6">
    <source>
        <dbReference type="ARBA" id="ARBA00022563"/>
    </source>
</evidence>
<dbReference type="GO" id="GO:0019264">
    <property type="term" value="P:glycine biosynthetic process from serine"/>
    <property type="evidence" value="ECO:0007669"/>
    <property type="project" value="UniProtKB-UniRule"/>
</dbReference>
<feature type="binding site" evidence="11">
    <location>
        <position position="116"/>
    </location>
    <ligand>
        <name>(6S)-5,6,7,8-tetrahydrofolate</name>
        <dbReference type="ChEBI" id="CHEBI:57453"/>
    </ligand>
</feature>
<dbReference type="GO" id="GO:0005829">
    <property type="term" value="C:cytosol"/>
    <property type="evidence" value="ECO:0007669"/>
    <property type="project" value="TreeGrafter"/>
</dbReference>
<dbReference type="InterPro" id="IPR001085">
    <property type="entry name" value="Ser_HO-MeTrfase"/>
</dbReference>
<comment type="similarity">
    <text evidence="3 11">Belongs to the SHMT family.</text>
</comment>
<dbReference type="GO" id="GO:0032259">
    <property type="term" value="P:methylation"/>
    <property type="evidence" value="ECO:0007669"/>
    <property type="project" value="UniProtKB-KW"/>
</dbReference>
<feature type="binding site" evidence="11">
    <location>
        <position position="239"/>
    </location>
    <ligand>
        <name>(6S)-5,6,7,8-tetrahydrofolate</name>
        <dbReference type="ChEBI" id="CHEBI:57453"/>
    </ligand>
</feature>
<proteinExistence type="inferred from homology"/>
<evidence type="ECO:0000256" key="12">
    <source>
        <dbReference type="PIRSR" id="PIRSR000412-50"/>
    </source>
</evidence>
<name>A0A846ZHS0_9LACO</name>
<comment type="subcellular location">
    <subcellularLocation>
        <location evidence="2 11">Cytoplasm</location>
    </subcellularLocation>
</comment>
<evidence type="ECO:0000256" key="4">
    <source>
        <dbReference type="ARBA" id="ARBA00011738"/>
    </source>
</evidence>
<comment type="subunit">
    <text evidence="4 11">Homodimer.</text>
</comment>
<sequence>MSFKERDPEVWSAIQQEGARQNRTIELIASENFASKGVRAAQGSVLTNKYAEGYPYKRYYGGTEYVDVVEQLAIDRLKALFGAEYANVQPHSGSQANAAAYMAFLKPGDKILGMDLDAGGHLTHGAKVSFSGKMYESFTYGLNPETEQLDYEAIAQQAREVQPQLIVAGASAYSRTIDFDKFRAIADEVGAYLMVDMAHIAGLVAAGLHPNPVGIADVVTSTTHKTLRGPRGGVILSQEKYAKQLNSAIFPGSQGGPLEHVIAGKAIAFGEALQPEFKTYAAQIIKNAQAMAEVFSNTEDIRVVAGGTDNHLFNLDLTKTGLNGKQTQELLDTVSITTNKEALPNETLSPFITSGIRIGTPAMTTRGFKEDDARRVAELIVTAIHNFDDPKVLKEVKKEAEILAMTHLFE</sequence>
<feature type="domain" description="Serine hydroxymethyltransferase-like" evidence="13">
    <location>
        <begin position="4"/>
        <end position="380"/>
    </location>
</feature>
<comment type="function">
    <text evidence="10">Catalyzes the reversible interconversion of serine and glycine with tetrahydrofolate (THF) serving as the one-carbon carrier. This reaction serves as the major source of one-carbon groups required for the biosynthesis of purines, thymidylate, methionine, and other important biomolecules. Also exhibits THF-independent aldolase activity toward beta-hydroxyamino acids, producing glycine and aldehydes, via a retro-aldol mechanism. Thus, is able to catalyze the cleavage of L-allo-threonine.</text>
</comment>
<keyword evidence="8 11" id="KW-0808">Transferase</keyword>
<keyword evidence="9 11" id="KW-0663">Pyridoxal phosphate</keyword>
<gene>
    <name evidence="11" type="primary">glyA</name>
    <name evidence="14" type="ORF">HF966_06485</name>
</gene>
<dbReference type="EC" id="2.1.2.1" evidence="11"/>
<reference evidence="14 15" key="1">
    <citation type="submission" date="2020-04" db="EMBL/GenBank/DDBJ databases">
        <title>MicrobeNet Type strains.</title>
        <authorList>
            <person name="Nicholson A.C."/>
        </authorList>
    </citation>
    <scope>NUCLEOTIDE SEQUENCE [LARGE SCALE GENOMIC DNA]</scope>
    <source>
        <strain evidence="14 15">CCUG 54536</strain>
    </source>
</reference>
<evidence type="ECO:0000256" key="1">
    <source>
        <dbReference type="ARBA" id="ARBA00001933"/>
    </source>
</evidence>
<dbReference type="CDD" id="cd00378">
    <property type="entry name" value="SHMT"/>
    <property type="match status" value="1"/>
</dbReference>
<dbReference type="PIRSF" id="PIRSF000412">
    <property type="entry name" value="SHMT"/>
    <property type="match status" value="1"/>
</dbReference>